<dbReference type="Proteomes" id="UP000015441">
    <property type="component" value="Unassembled WGS sequence"/>
</dbReference>
<dbReference type="eggNOG" id="KOG1075">
    <property type="taxonomic scope" value="Eukaryota"/>
</dbReference>
<dbReference type="AlphaFoldDB" id="N1JAE9"/>
<keyword evidence="1" id="KW-0808">Transferase</keyword>
<dbReference type="GO" id="GO:0003964">
    <property type="term" value="F:RNA-directed DNA polymerase activity"/>
    <property type="evidence" value="ECO:0007669"/>
    <property type="project" value="UniProtKB-KW"/>
</dbReference>
<accession>N1JAE9</accession>
<dbReference type="PANTHER" id="PTHR33481">
    <property type="entry name" value="REVERSE TRANSCRIPTASE"/>
    <property type="match status" value="1"/>
</dbReference>
<dbReference type="SUPFAM" id="SSF53098">
    <property type="entry name" value="Ribonuclease H-like"/>
    <property type="match status" value="1"/>
</dbReference>
<evidence type="ECO:0000313" key="1">
    <source>
        <dbReference type="EMBL" id="CCU77126.1"/>
    </source>
</evidence>
<dbReference type="HOGENOM" id="CLU_000680_26_0_1"/>
<protein>
    <submittedName>
        <fullName evidence="1">Reverse transcriptase</fullName>
    </submittedName>
</protein>
<dbReference type="InterPro" id="IPR012337">
    <property type="entry name" value="RNaseH-like_sf"/>
</dbReference>
<dbReference type="OrthoDB" id="3561817at2759"/>
<evidence type="ECO:0000313" key="2">
    <source>
        <dbReference type="Proteomes" id="UP000015441"/>
    </source>
</evidence>
<dbReference type="PANTHER" id="PTHR33481:SF1">
    <property type="entry name" value="ENDONUCLEASE_EXONUCLEASE_PHOSPHATASE DOMAIN-CONTAINING PROTEIN-RELATED"/>
    <property type="match status" value="1"/>
</dbReference>
<organism evidence="1 2">
    <name type="scientific">Blumeria graminis f. sp. hordei (strain DH14)</name>
    <name type="common">Barley powdery mildew</name>
    <name type="synonym">Oidium monilioides f. sp. hordei</name>
    <dbReference type="NCBI Taxonomy" id="546991"/>
    <lineage>
        <taxon>Eukaryota</taxon>
        <taxon>Fungi</taxon>
        <taxon>Dikarya</taxon>
        <taxon>Ascomycota</taxon>
        <taxon>Pezizomycotina</taxon>
        <taxon>Leotiomycetes</taxon>
        <taxon>Erysiphales</taxon>
        <taxon>Erysiphaceae</taxon>
        <taxon>Blumeria</taxon>
        <taxon>Blumeria hordei</taxon>
    </lineage>
</organism>
<dbReference type="GO" id="GO:0003676">
    <property type="term" value="F:nucleic acid binding"/>
    <property type="evidence" value="ECO:0007669"/>
    <property type="project" value="InterPro"/>
</dbReference>
<dbReference type="Gene3D" id="3.30.420.10">
    <property type="entry name" value="Ribonuclease H-like superfamily/Ribonuclease H"/>
    <property type="match status" value="1"/>
</dbReference>
<dbReference type="InParanoid" id="N1JAE9"/>
<comment type="caution">
    <text evidence="1">The sequence shown here is derived from an EMBL/GenBank/DDBJ whole genome shotgun (WGS) entry which is preliminary data.</text>
</comment>
<gene>
    <name evidence="1" type="ORF">BGHDH14_bgh02971</name>
</gene>
<reference evidence="1 2" key="1">
    <citation type="journal article" date="2010" name="Science">
        <title>Genome expansion and gene loss in powdery mildew fungi reveal tradeoffs in extreme parasitism.</title>
        <authorList>
            <person name="Spanu P.D."/>
            <person name="Abbott J.C."/>
            <person name="Amselem J."/>
            <person name="Burgis T.A."/>
            <person name="Soanes D.M."/>
            <person name="Stueber K."/>
            <person name="Ver Loren van Themaat E."/>
            <person name="Brown J.K.M."/>
            <person name="Butcher S.A."/>
            <person name="Gurr S.J."/>
            <person name="Lebrun M.-H."/>
            <person name="Ridout C.J."/>
            <person name="Schulze-Lefert P."/>
            <person name="Talbot N.J."/>
            <person name="Ahmadinejad N."/>
            <person name="Ametz C."/>
            <person name="Barton G.R."/>
            <person name="Benjdia M."/>
            <person name="Bidzinski P."/>
            <person name="Bindschedler L.V."/>
            <person name="Both M."/>
            <person name="Brewer M.T."/>
            <person name="Cadle-Davidson L."/>
            <person name="Cadle-Davidson M.M."/>
            <person name="Collemare J."/>
            <person name="Cramer R."/>
            <person name="Frenkel O."/>
            <person name="Godfrey D."/>
            <person name="Harriman J."/>
            <person name="Hoede C."/>
            <person name="King B.C."/>
            <person name="Klages S."/>
            <person name="Kleemann J."/>
            <person name="Knoll D."/>
            <person name="Koti P.S."/>
            <person name="Kreplak J."/>
            <person name="Lopez-Ruiz F.J."/>
            <person name="Lu X."/>
            <person name="Maekawa T."/>
            <person name="Mahanil S."/>
            <person name="Micali C."/>
            <person name="Milgroom M.G."/>
            <person name="Montana G."/>
            <person name="Noir S."/>
            <person name="O'Connell R.J."/>
            <person name="Oberhaensli S."/>
            <person name="Parlange F."/>
            <person name="Pedersen C."/>
            <person name="Quesneville H."/>
            <person name="Reinhardt R."/>
            <person name="Rott M."/>
            <person name="Sacristan S."/>
            <person name="Schmidt S.M."/>
            <person name="Schoen M."/>
            <person name="Skamnioti P."/>
            <person name="Sommer H."/>
            <person name="Stephens A."/>
            <person name="Takahara H."/>
            <person name="Thordal-Christensen H."/>
            <person name="Vigouroux M."/>
            <person name="Wessling R."/>
            <person name="Wicker T."/>
            <person name="Panstruga R."/>
        </authorList>
    </citation>
    <scope>NUCLEOTIDE SEQUENCE [LARGE SCALE GENOMIC DNA]</scope>
    <source>
        <strain evidence="1">DH14</strain>
    </source>
</reference>
<dbReference type="InterPro" id="IPR036397">
    <property type="entry name" value="RNaseH_sf"/>
</dbReference>
<keyword evidence="1" id="KW-0548">Nucleotidyltransferase</keyword>
<keyword evidence="2" id="KW-1185">Reference proteome</keyword>
<dbReference type="EMBL" id="CAUH01003385">
    <property type="protein sequence ID" value="CCU77126.1"/>
    <property type="molecule type" value="Genomic_DNA"/>
</dbReference>
<dbReference type="CDD" id="cd09276">
    <property type="entry name" value="Rnase_HI_RT_non_LTR"/>
    <property type="match status" value="1"/>
</dbReference>
<sequence>MVGARALKYLGNTTRGILPRLFRQAATACVFPIAHFWAETWWPVHLATARLILPVYRTTPSIPLLRKSGILPAEVALNNISQRAARGEASLSLPTLSRFSKTCRRIPASEYFDPLANPPWIIEEAKKGSLIRINGALGPINTSVSRFRNFLSTLPGRDIQIYSDGLKLSDGSSGGGYVIFQFGIRVCSEAFPLGKFKDPYDAEAHAALKGIRAAIKLPSARFANNAWIFIDNIERQPRVGNRENDYLIPRKAQINIRWVSGHAGIEGNQQADCEEKKEQLCPTNTHPTRNNRWSTHIPNSYAQLEIMTAPHLPKELLLGRKALGQIIGARTGHGDFAAYHKRFKHEEARLNCLCGSQKTPTHFLFFRIFRLRNGRPAGPINQLRISLLGTPKGAKILTKWQA</sequence>
<name>N1JAE9_BLUG1</name>
<proteinExistence type="predicted"/>
<keyword evidence="1" id="KW-0695">RNA-directed DNA polymerase</keyword>